<organism evidence="2 3">
    <name type="scientific">Corynebacterium nuruki</name>
    <dbReference type="NCBI Taxonomy" id="1032851"/>
    <lineage>
        <taxon>Bacteria</taxon>
        <taxon>Bacillati</taxon>
        <taxon>Actinomycetota</taxon>
        <taxon>Actinomycetes</taxon>
        <taxon>Mycobacteriales</taxon>
        <taxon>Corynebacteriaceae</taxon>
        <taxon>Corynebacterium</taxon>
    </lineage>
</organism>
<evidence type="ECO:0000313" key="2">
    <source>
        <dbReference type="EMBL" id="HCT15624.1"/>
    </source>
</evidence>
<feature type="compositionally biased region" description="Polar residues" evidence="1">
    <location>
        <begin position="29"/>
        <end position="44"/>
    </location>
</feature>
<gene>
    <name evidence="2" type="ORF">DIW82_12800</name>
</gene>
<proteinExistence type="predicted"/>
<feature type="region of interest" description="Disordered" evidence="1">
    <location>
        <begin position="20"/>
        <end position="68"/>
    </location>
</feature>
<reference evidence="2 3" key="1">
    <citation type="journal article" date="2018" name="Nat. Biotechnol.">
        <title>A standardized bacterial taxonomy based on genome phylogeny substantially revises the tree of life.</title>
        <authorList>
            <person name="Parks D.H."/>
            <person name="Chuvochina M."/>
            <person name="Waite D.W."/>
            <person name="Rinke C."/>
            <person name="Skarshewski A."/>
            <person name="Chaumeil P.A."/>
            <person name="Hugenholtz P."/>
        </authorList>
    </citation>
    <scope>NUCLEOTIDE SEQUENCE [LARGE SCALE GENOMIC DNA]</scope>
    <source>
        <strain evidence="2">UBA11247</strain>
    </source>
</reference>
<name>A0A3D4T263_9CORY</name>
<sequence length="205" mass="21419">MAVVIIVIAGILVAVLRNGGDDDKDTTARDNNSGSRLSDSAPSTSSYDDYGYGSGSSSSGSDAAGDQSLDSQWKNLVPASLNDFLGDCTLTSFKVNYVDDTSGPDSVDGSTCSMWEGDETEHQVDILTSNSRVDYLNSVLAGEESGATGKVFTHKGPVTVGASDVESYGDQTLFYIDSDSGLFVEIMGFADADDARTAAGDLKLM</sequence>
<dbReference type="AlphaFoldDB" id="A0A3D4T263"/>
<comment type="caution">
    <text evidence="2">The sequence shown here is derived from an EMBL/GenBank/DDBJ whole genome shotgun (WGS) entry which is preliminary data.</text>
</comment>
<dbReference type="Proteomes" id="UP000261739">
    <property type="component" value="Unassembled WGS sequence"/>
</dbReference>
<evidence type="ECO:0000256" key="1">
    <source>
        <dbReference type="SAM" id="MobiDB-lite"/>
    </source>
</evidence>
<protein>
    <submittedName>
        <fullName evidence="2">Uncharacterized protein</fullName>
    </submittedName>
</protein>
<evidence type="ECO:0000313" key="3">
    <source>
        <dbReference type="Proteomes" id="UP000261739"/>
    </source>
</evidence>
<accession>A0A3D4T263</accession>
<feature type="compositionally biased region" description="Low complexity" evidence="1">
    <location>
        <begin position="45"/>
        <end position="68"/>
    </location>
</feature>
<dbReference type="EMBL" id="DQID01000325">
    <property type="protein sequence ID" value="HCT15624.1"/>
    <property type="molecule type" value="Genomic_DNA"/>
</dbReference>